<dbReference type="GO" id="GO:0140662">
    <property type="term" value="F:ATP-dependent protein folding chaperone"/>
    <property type="evidence" value="ECO:0007669"/>
    <property type="project" value="InterPro"/>
</dbReference>
<keyword evidence="4" id="KW-1185">Reference proteome</keyword>
<dbReference type="WBParaSite" id="PDA_v2.g26747.t1">
    <property type="protein sequence ID" value="PDA_v2.g26747.t1"/>
    <property type="gene ID" value="PDA_v2.g26747"/>
</dbReference>
<name>A0A914QBU6_9BILA</name>
<keyword evidence="2" id="KW-0547">Nucleotide-binding</keyword>
<dbReference type="PANTHER" id="PTHR19375">
    <property type="entry name" value="HEAT SHOCK PROTEIN 70KDA"/>
    <property type="match status" value="1"/>
</dbReference>
<evidence type="ECO:0000313" key="4">
    <source>
        <dbReference type="Proteomes" id="UP000887578"/>
    </source>
</evidence>
<keyword evidence="3" id="KW-0067">ATP-binding</keyword>
<dbReference type="SUPFAM" id="SSF53067">
    <property type="entry name" value="Actin-like ATPase domain"/>
    <property type="match status" value="1"/>
</dbReference>
<evidence type="ECO:0000256" key="1">
    <source>
        <dbReference type="ARBA" id="ARBA00007381"/>
    </source>
</evidence>
<sequence>MPSYIAFDEKVPKCGQVVVDRMRHKAKYSIFDVKRIIGKEFQEITIDLLWPFKVLNNQNQVLIEHENTNGKETKSPEEITSVLLNHIKKACEAYQSQKISEVVIAIPSEFSEAQKRATKSAVEYVGVETIHFIPEPIAAAFAYFSEMDIPNQSNILICDSVNCVIL</sequence>
<dbReference type="Gene3D" id="3.30.420.40">
    <property type="match status" value="1"/>
</dbReference>
<dbReference type="Proteomes" id="UP000887578">
    <property type="component" value="Unplaced"/>
</dbReference>
<dbReference type="AlphaFoldDB" id="A0A914QBU6"/>
<evidence type="ECO:0000313" key="5">
    <source>
        <dbReference type="WBParaSite" id="PDA_v2.g26747.t1"/>
    </source>
</evidence>
<evidence type="ECO:0000256" key="3">
    <source>
        <dbReference type="ARBA" id="ARBA00022840"/>
    </source>
</evidence>
<dbReference type="Pfam" id="PF00012">
    <property type="entry name" value="HSP70"/>
    <property type="match status" value="1"/>
</dbReference>
<dbReference type="FunFam" id="3.30.30.30:FF:000005">
    <property type="entry name" value="Heat shock protein ssb1"/>
    <property type="match status" value="1"/>
</dbReference>
<organism evidence="4 5">
    <name type="scientific">Panagrolaimus davidi</name>
    <dbReference type="NCBI Taxonomy" id="227884"/>
    <lineage>
        <taxon>Eukaryota</taxon>
        <taxon>Metazoa</taxon>
        <taxon>Ecdysozoa</taxon>
        <taxon>Nematoda</taxon>
        <taxon>Chromadorea</taxon>
        <taxon>Rhabditida</taxon>
        <taxon>Tylenchina</taxon>
        <taxon>Panagrolaimomorpha</taxon>
        <taxon>Panagrolaimoidea</taxon>
        <taxon>Panagrolaimidae</taxon>
        <taxon>Panagrolaimus</taxon>
    </lineage>
</organism>
<accession>A0A914QBU6</accession>
<dbReference type="InterPro" id="IPR043129">
    <property type="entry name" value="ATPase_NBD"/>
</dbReference>
<dbReference type="FunFam" id="3.30.420.40:FF:000028">
    <property type="entry name" value="heat shock 70 kDa protein-like"/>
    <property type="match status" value="1"/>
</dbReference>
<dbReference type="InterPro" id="IPR013126">
    <property type="entry name" value="Hsp_70_fam"/>
</dbReference>
<reference evidence="5" key="1">
    <citation type="submission" date="2022-11" db="UniProtKB">
        <authorList>
            <consortium name="WormBaseParasite"/>
        </authorList>
    </citation>
    <scope>IDENTIFICATION</scope>
</reference>
<protein>
    <submittedName>
        <fullName evidence="5">Heat shock protein 70</fullName>
    </submittedName>
</protein>
<proteinExistence type="inferred from homology"/>
<comment type="similarity">
    <text evidence="1">Belongs to the heat shock protein 70 family.</text>
</comment>
<evidence type="ECO:0000256" key="2">
    <source>
        <dbReference type="ARBA" id="ARBA00022741"/>
    </source>
</evidence>
<dbReference type="GO" id="GO:0005524">
    <property type="term" value="F:ATP binding"/>
    <property type="evidence" value="ECO:0007669"/>
    <property type="project" value="UniProtKB-KW"/>
</dbReference>